<evidence type="ECO:0000256" key="4">
    <source>
        <dbReference type="ARBA" id="ARBA00023157"/>
    </source>
</evidence>
<reference evidence="6" key="1">
    <citation type="submission" date="2020-11" db="EMBL/GenBank/DDBJ databases">
        <authorList>
            <person name="Tran Van P."/>
        </authorList>
    </citation>
    <scope>NUCLEOTIDE SEQUENCE</scope>
</reference>
<proteinExistence type="predicted"/>
<keyword evidence="1" id="KW-0645">Protease</keyword>
<protein>
    <recommendedName>
        <fullName evidence="5">Peptidase S1 domain-containing protein</fullName>
    </recommendedName>
</protein>
<evidence type="ECO:0000256" key="3">
    <source>
        <dbReference type="ARBA" id="ARBA00022825"/>
    </source>
</evidence>
<accession>A0A7R9MS90</accession>
<sequence length="176" mass="18961">GLDRTKLATINLVTDLFQHELYGTPTQLNYDYSVLRLQDKIQTSDTVKTIELIDVSPAVGSKAQLTGWGRTIGTDPNSAAVQLQYAEFTTITREECQRRADNTITNPPTVTSQFICGENNAASGCYGDSGGPFVIGGKLAGIVSWGTPNCPADTTKGPTAYSDVANQRTWLLSKIL</sequence>
<keyword evidence="7" id="KW-1185">Reference proteome</keyword>
<dbReference type="PROSITE" id="PS50240">
    <property type="entry name" value="TRYPSIN_DOM"/>
    <property type="match status" value="1"/>
</dbReference>
<organism evidence="6">
    <name type="scientific">Oppiella nova</name>
    <dbReference type="NCBI Taxonomy" id="334625"/>
    <lineage>
        <taxon>Eukaryota</taxon>
        <taxon>Metazoa</taxon>
        <taxon>Ecdysozoa</taxon>
        <taxon>Arthropoda</taxon>
        <taxon>Chelicerata</taxon>
        <taxon>Arachnida</taxon>
        <taxon>Acari</taxon>
        <taxon>Acariformes</taxon>
        <taxon>Sarcoptiformes</taxon>
        <taxon>Oribatida</taxon>
        <taxon>Brachypylina</taxon>
        <taxon>Oppioidea</taxon>
        <taxon>Oppiidae</taxon>
        <taxon>Oppiella</taxon>
    </lineage>
</organism>
<dbReference type="InterPro" id="IPR033116">
    <property type="entry name" value="TRYPSIN_SER"/>
</dbReference>
<evidence type="ECO:0000313" key="7">
    <source>
        <dbReference type="Proteomes" id="UP000728032"/>
    </source>
</evidence>
<evidence type="ECO:0000256" key="1">
    <source>
        <dbReference type="ARBA" id="ARBA00022670"/>
    </source>
</evidence>
<dbReference type="EMBL" id="OC962135">
    <property type="protein sequence ID" value="CAD7665574.1"/>
    <property type="molecule type" value="Genomic_DNA"/>
</dbReference>
<evidence type="ECO:0000259" key="5">
    <source>
        <dbReference type="PROSITE" id="PS50240"/>
    </source>
</evidence>
<evidence type="ECO:0000256" key="2">
    <source>
        <dbReference type="ARBA" id="ARBA00022801"/>
    </source>
</evidence>
<dbReference type="GO" id="GO:0006508">
    <property type="term" value="P:proteolysis"/>
    <property type="evidence" value="ECO:0007669"/>
    <property type="project" value="UniProtKB-KW"/>
</dbReference>
<dbReference type="InterPro" id="IPR009003">
    <property type="entry name" value="Peptidase_S1_PA"/>
</dbReference>
<keyword evidence="3" id="KW-0720">Serine protease</keyword>
<dbReference type="GO" id="GO:0004252">
    <property type="term" value="F:serine-type endopeptidase activity"/>
    <property type="evidence" value="ECO:0007669"/>
    <property type="project" value="InterPro"/>
</dbReference>
<dbReference type="PANTHER" id="PTHR24276">
    <property type="entry name" value="POLYSERASE-RELATED"/>
    <property type="match status" value="1"/>
</dbReference>
<dbReference type="SUPFAM" id="SSF50494">
    <property type="entry name" value="Trypsin-like serine proteases"/>
    <property type="match status" value="1"/>
</dbReference>
<feature type="domain" description="Peptidase S1" evidence="5">
    <location>
        <begin position="1"/>
        <end position="176"/>
    </location>
</feature>
<dbReference type="InterPro" id="IPR043504">
    <property type="entry name" value="Peptidase_S1_PA_chymotrypsin"/>
</dbReference>
<gene>
    <name evidence="6" type="ORF">ONB1V03_LOCUS22131</name>
</gene>
<dbReference type="InterPro" id="IPR050430">
    <property type="entry name" value="Peptidase_S1"/>
</dbReference>
<dbReference type="Pfam" id="PF00089">
    <property type="entry name" value="Trypsin"/>
    <property type="match status" value="1"/>
</dbReference>
<keyword evidence="4" id="KW-1015">Disulfide bond</keyword>
<dbReference type="EMBL" id="CAJPVJ010047310">
    <property type="protein sequence ID" value="CAG2182710.1"/>
    <property type="molecule type" value="Genomic_DNA"/>
</dbReference>
<dbReference type="AlphaFoldDB" id="A0A7R9MS90"/>
<dbReference type="Proteomes" id="UP000728032">
    <property type="component" value="Unassembled WGS sequence"/>
</dbReference>
<name>A0A7R9MS90_9ACAR</name>
<dbReference type="Gene3D" id="2.40.10.10">
    <property type="entry name" value="Trypsin-like serine proteases"/>
    <property type="match status" value="2"/>
</dbReference>
<dbReference type="SMART" id="SM00020">
    <property type="entry name" value="Tryp_SPc"/>
    <property type="match status" value="1"/>
</dbReference>
<dbReference type="PROSITE" id="PS00135">
    <property type="entry name" value="TRYPSIN_SER"/>
    <property type="match status" value="1"/>
</dbReference>
<dbReference type="InterPro" id="IPR001254">
    <property type="entry name" value="Trypsin_dom"/>
</dbReference>
<dbReference type="PANTHER" id="PTHR24276:SF98">
    <property type="entry name" value="FI18310P1-RELATED"/>
    <property type="match status" value="1"/>
</dbReference>
<dbReference type="FunFam" id="2.40.10.10:FF:000036">
    <property type="entry name" value="Trypsin beta"/>
    <property type="match status" value="1"/>
</dbReference>
<dbReference type="OrthoDB" id="10059102at2759"/>
<feature type="non-terminal residue" evidence="6">
    <location>
        <position position="176"/>
    </location>
</feature>
<evidence type="ECO:0000313" key="6">
    <source>
        <dbReference type="EMBL" id="CAD7665574.1"/>
    </source>
</evidence>
<keyword evidence="2" id="KW-0378">Hydrolase</keyword>